<accession>A0ACC2PCD5</accession>
<keyword evidence="2" id="KW-1185">Reference proteome</keyword>
<evidence type="ECO:0000313" key="2">
    <source>
        <dbReference type="Proteomes" id="UP001239111"/>
    </source>
</evidence>
<dbReference type="Proteomes" id="UP001239111">
    <property type="component" value="Chromosome 2"/>
</dbReference>
<protein>
    <submittedName>
        <fullName evidence="1">Uncharacterized protein</fullName>
    </submittedName>
</protein>
<evidence type="ECO:0000313" key="1">
    <source>
        <dbReference type="EMBL" id="KAJ8681113.1"/>
    </source>
</evidence>
<comment type="caution">
    <text evidence="1">The sequence shown here is derived from an EMBL/GenBank/DDBJ whole genome shotgun (WGS) entry which is preliminary data.</text>
</comment>
<sequence length="172" mass="19717">MMDSVKAELKRVLRDSKELAGFMGIMSRRMPLVISSMVHEDPKVIETEIDLNNSGKQHCVDEFNRKIDDFVSHVSSETLRSMAESTHEFRNILIGVWKQLAHGPTMALAKQEDAVSANELQDFLYFTNENLKYEEDSIKTLESSSIEAVRIQLHHELERIGIFEDIQSCLYA</sequence>
<dbReference type="EMBL" id="CM056742">
    <property type="protein sequence ID" value="KAJ8681113.1"/>
    <property type="molecule type" value="Genomic_DNA"/>
</dbReference>
<organism evidence="1 2">
    <name type="scientific">Eretmocerus hayati</name>
    <dbReference type="NCBI Taxonomy" id="131215"/>
    <lineage>
        <taxon>Eukaryota</taxon>
        <taxon>Metazoa</taxon>
        <taxon>Ecdysozoa</taxon>
        <taxon>Arthropoda</taxon>
        <taxon>Hexapoda</taxon>
        <taxon>Insecta</taxon>
        <taxon>Pterygota</taxon>
        <taxon>Neoptera</taxon>
        <taxon>Endopterygota</taxon>
        <taxon>Hymenoptera</taxon>
        <taxon>Apocrita</taxon>
        <taxon>Proctotrupomorpha</taxon>
        <taxon>Chalcidoidea</taxon>
        <taxon>Aphelinidae</taxon>
        <taxon>Aphelininae</taxon>
        <taxon>Eretmocerus</taxon>
    </lineage>
</organism>
<reference evidence="1" key="1">
    <citation type="submission" date="2023-04" db="EMBL/GenBank/DDBJ databases">
        <title>A chromosome-level genome assembly of the parasitoid wasp Eretmocerus hayati.</title>
        <authorList>
            <person name="Zhong Y."/>
            <person name="Liu S."/>
            <person name="Liu Y."/>
        </authorList>
    </citation>
    <scope>NUCLEOTIDE SEQUENCE</scope>
    <source>
        <strain evidence="1">ZJU_SS_LIU_2023</strain>
    </source>
</reference>
<name>A0ACC2PCD5_9HYME</name>
<gene>
    <name evidence="1" type="ORF">QAD02_016900</name>
</gene>
<proteinExistence type="predicted"/>